<dbReference type="PROSITE" id="PS51709">
    <property type="entry name" value="G_TRME"/>
    <property type="match status" value="1"/>
</dbReference>
<keyword evidence="6" id="KW-0963">Cytoplasm</keyword>
<dbReference type="EC" id="3.6.-.-" evidence="6"/>
<dbReference type="SUPFAM" id="SSF52540">
    <property type="entry name" value="P-loop containing nucleoside triphosphate hydrolases"/>
    <property type="match status" value="1"/>
</dbReference>
<evidence type="ECO:0000256" key="3">
    <source>
        <dbReference type="ARBA" id="ARBA00022741"/>
    </source>
</evidence>
<dbReference type="PANTHER" id="PTHR42714:SF2">
    <property type="entry name" value="TRNA MODIFICATION GTPASE GTPBP3, MITOCHONDRIAL"/>
    <property type="match status" value="1"/>
</dbReference>
<comment type="function">
    <text evidence="6">Exhibits a very high intrinsic GTPase hydrolysis rate. Involved in the addition of a carboxymethylaminomethyl (cmnm) group at the wobble position (U34) of certain tRNAs, forming tRNA-cmnm(5)s(2)U34.</text>
</comment>
<dbReference type="InterPro" id="IPR005225">
    <property type="entry name" value="Small_GTP-bd"/>
</dbReference>
<comment type="subcellular location">
    <subcellularLocation>
        <location evidence="6">Cytoplasm</location>
    </subcellularLocation>
</comment>
<dbReference type="HAMAP" id="MF_00379">
    <property type="entry name" value="GTPase_MnmE"/>
    <property type="match status" value="1"/>
</dbReference>
<dbReference type="InterPro" id="IPR018948">
    <property type="entry name" value="GTP-bd_TrmE_N"/>
</dbReference>
<evidence type="ECO:0000256" key="4">
    <source>
        <dbReference type="ARBA" id="ARBA00022958"/>
    </source>
</evidence>
<dbReference type="InterPro" id="IPR027266">
    <property type="entry name" value="TrmE/GcvT-like"/>
</dbReference>
<comment type="subunit">
    <text evidence="6">Homodimer. Heterotetramer of two MnmE and two MnmG subunits.</text>
</comment>
<name>A0ABT2F0Z0_9STAP</name>
<dbReference type="InterPro" id="IPR027417">
    <property type="entry name" value="P-loop_NTPase"/>
</dbReference>
<keyword evidence="4 6" id="KW-0630">Potassium</keyword>
<feature type="binding site" evidence="6">
    <location>
        <position position="86"/>
    </location>
    <ligand>
        <name>(6S)-5-formyl-5,6,7,8-tetrahydrofolate</name>
        <dbReference type="ChEBI" id="CHEBI:57457"/>
    </ligand>
</feature>
<gene>
    <name evidence="6 9" type="primary">mnmE</name>
    <name evidence="6" type="synonym">trmE</name>
    <name evidence="9" type="ORF">NXS11_02795</name>
</gene>
<feature type="binding site" evidence="6">
    <location>
        <position position="232"/>
    </location>
    <ligand>
        <name>K(+)</name>
        <dbReference type="ChEBI" id="CHEBI:29103"/>
    </ligand>
</feature>
<feature type="binding site" evidence="6">
    <location>
        <position position="256"/>
    </location>
    <ligand>
        <name>K(+)</name>
        <dbReference type="ChEBI" id="CHEBI:29103"/>
    </ligand>
</feature>
<dbReference type="Proteomes" id="UP001205609">
    <property type="component" value="Unassembled WGS sequence"/>
</dbReference>
<dbReference type="InterPro" id="IPR027368">
    <property type="entry name" value="MnmE_dom2"/>
</dbReference>
<reference evidence="9 10" key="1">
    <citation type="journal article" date="2023" name="Int. J. Syst. Evol. Microbiol.">
        <title>Streptococcus sciuri sp. nov., Staphylococcus marylandisciuri sp. nov. and Staphylococcus americanisciuri sp. nov., isolated from faeces of eastern grey squirrel (Sciurus carolinensis).</title>
        <authorList>
            <person name="Volokhov D.V."/>
            <person name="Zagorodnyaya T.A."/>
            <person name="Furtak V.A."/>
            <person name="Nattanmai G."/>
            <person name="Randall L."/>
            <person name="Jose S."/>
            <person name="Gao Y."/>
            <person name="Eisenberg T."/>
            <person name="Delmonte P."/>
            <person name="Blom J."/>
            <person name="Mitchell K.K."/>
        </authorList>
    </citation>
    <scope>NUCLEOTIDE SEQUENCE [LARGE SCALE GENOMIC DNA]</scope>
    <source>
        <strain evidence="9 10">GRT3</strain>
    </source>
</reference>
<feature type="binding site" evidence="6">
    <location>
        <begin position="276"/>
        <end position="279"/>
    </location>
    <ligand>
        <name>GTP</name>
        <dbReference type="ChEBI" id="CHEBI:37565"/>
    </ligand>
</feature>
<dbReference type="EMBL" id="JANUXY010000002">
    <property type="protein sequence ID" value="MCS4485818.1"/>
    <property type="molecule type" value="Genomic_DNA"/>
</dbReference>
<dbReference type="PRINTS" id="PR00449">
    <property type="entry name" value="RASTRNSFRMNG"/>
</dbReference>
<feature type="binding site" evidence="6">
    <location>
        <position position="253"/>
    </location>
    <ligand>
        <name>K(+)</name>
        <dbReference type="ChEBI" id="CHEBI:29103"/>
    </ligand>
</feature>
<dbReference type="InterPro" id="IPR004520">
    <property type="entry name" value="GTPase_MnmE"/>
</dbReference>
<dbReference type="Gene3D" id="3.30.1360.120">
    <property type="entry name" value="Probable tRNA modification gtpase trme, domain 1"/>
    <property type="match status" value="1"/>
</dbReference>
<sequence length="460" mass="51448">MEQLDTITSISTPMGEGAIGIVRMSGHDAVAIADKLYKGKQKLEQVPTHTINYGHIIDPETGDIVEEVMVSVLRAPRTFTREDIVEINCHGGILTINRVLELTMTHGARMAEPGEYTKRAFLNGRIDLSQAEAVMDFIRSKTDRASKVAMNQIEGRLSTLIQQQRQSILEVLAQVEVNIDYPEYDDVEEATTEFLLERSREIKEAIQQLLDTGVQGKIMREGLSTVIVGKPNVGKSSMLNNLIQSNKAIVTEVAGTTRDVLEEYVNVRGVPLKLVDTAGIRETEDIVERIGVERSRKALQEADLILFVLNNNEVLTPEDRQLYDVIKNEDVIVIVNKTDLERQLDIDEVKQMIGNKPLIETSMQTQQGIDALELQIRDLFFDGTVQNQDMTYVSNSRHISLLKQAKQAIQDAIEAAEAGVPMDMVQIDLTRTWELLGEIIGESASEELIDQLFSQFCLGK</sequence>
<feature type="binding site" evidence="6">
    <location>
        <begin position="232"/>
        <end position="237"/>
    </location>
    <ligand>
        <name>GTP</name>
        <dbReference type="ChEBI" id="CHEBI:37565"/>
    </ligand>
</feature>
<dbReference type="RefSeq" id="WP_259198469.1">
    <property type="nucleotide sequence ID" value="NZ_JANUXY010000002.1"/>
</dbReference>
<evidence type="ECO:0000313" key="10">
    <source>
        <dbReference type="Proteomes" id="UP001205609"/>
    </source>
</evidence>
<dbReference type="InterPro" id="IPR025867">
    <property type="entry name" value="MnmE_helical"/>
</dbReference>
<keyword evidence="5 6" id="KW-0342">GTP-binding</keyword>
<dbReference type="NCBIfam" id="NF003661">
    <property type="entry name" value="PRK05291.1-3"/>
    <property type="match status" value="1"/>
</dbReference>
<feature type="binding site" evidence="6">
    <location>
        <position position="23"/>
    </location>
    <ligand>
        <name>(6S)-5-formyl-5,6,7,8-tetrahydrofolate</name>
        <dbReference type="ChEBI" id="CHEBI:57457"/>
    </ligand>
</feature>
<evidence type="ECO:0000313" key="9">
    <source>
        <dbReference type="EMBL" id="MCS4485818.1"/>
    </source>
</evidence>
<dbReference type="CDD" id="cd04164">
    <property type="entry name" value="trmE"/>
    <property type="match status" value="1"/>
</dbReference>
<keyword evidence="10" id="KW-1185">Reference proteome</keyword>
<keyword evidence="6" id="KW-0460">Magnesium</keyword>
<dbReference type="Gene3D" id="3.40.50.300">
    <property type="entry name" value="P-loop containing nucleotide triphosphate hydrolases"/>
    <property type="match status" value="1"/>
</dbReference>
<evidence type="ECO:0000256" key="6">
    <source>
        <dbReference type="HAMAP-Rule" id="MF_00379"/>
    </source>
</evidence>
<dbReference type="Gene3D" id="1.20.120.430">
    <property type="entry name" value="tRNA modification GTPase MnmE domain 2"/>
    <property type="match status" value="1"/>
</dbReference>
<evidence type="ECO:0000259" key="8">
    <source>
        <dbReference type="PROSITE" id="PS51709"/>
    </source>
</evidence>
<keyword evidence="6" id="KW-0378">Hydrolase</keyword>
<evidence type="ECO:0000256" key="7">
    <source>
        <dbReference type="RuleBase" id="RU003313"/>
    </source>
</evidence>
<accession>A0ABT2F0Z0</accession>
<dbReference type="SUPFAM" id="SSF116878">
    <property type="entry name" value="TrmE connector domain"/>
    <property type="match status" value="1"/>
</dbReference>
<comment type="caution">
    <text evidence="6">Lacks conserved residue(s) required for the propagation of feature annotation.</text>
</comment>
<dbReference type="CDD" id="cd14858">
    <property type="entry name" value="TrmE_N"/>
    <property type="match status" value="1"/>
</dbReference>
<comment type="similarity">
    <text evidence="1 6 7">Belongs to the TRAFAC class TrmE-Era-EngA-EngB-Septin-like GTPase superfamily. TrmE GTPase family.</text>
</comment>
<dbReference type="Pfam" id="PF12631">
    <property type="entry name" value="MnmE_helical"/>
    <property type="match status" value="1"/>
</dbReference>
<keyword evidence="6" id="KW-0479">Metal-binding</keyword>
<keyword evidence="2 6" id="KW-0819">tRNA processing</keyword>
<feature type="binding site" evidence="6">
    <location>
        <position position="460"/>
    </location>
    <ligand>
        <name>(6S)-5-formyl-5,6,7,8-tetrahydrofolate</name>
        <dbReference type="ChEBI" id="CHEBI:57457"/>
    </ligand>
</feature>
<feature type="domain" description="TrmE-type G" evidence="8">
    <location>
        <begin position="222"/>
        <end position="381"/>
    </location>
</feature>
<feature type="binding site" evidence="6">
    <location>
        <position position="257"/>
    </location>
    <ligand>
        <name>Mg(2+)</name>
        <dbReference type="ChEBI" id="CHEBI:18420"/>
    </ligand>
</feature>
<feature type="binding site" evidence="6">
    <location>
        <position position="236"/>
    </location>
    <ligand>
        <name>Mg(2+)</name>
        <dbReference type="ChEBI" id="CHEBI:18420"/>
    </ligand>
</feature>
<dbReference type="NCBIfam" id="TIGR00450">
    <property type="entry name" value="mnmE_trmE_thdF"/>
    <property type="match status" value="1"/>
</dbReference>
<comment type="caution">
    <text evidence="9">The sequence shown here is derived from an EMBL/GenBank/DDBJ whole genome shotgun (WGS) entry which is preliminary data.</text>
</comment>
<comment type="cofactor">
    <cofactor evidence="6">
        <name>K(+)</name>
        <dbReference type="ChEBI" id="CHEBI:29103"/>
    </cofactor>
    <text evidence="6">Binds 1 potassium ion per subunit.</text>
</comment>
<keyword evidence="3 6" id="KW-0547">Nucleotide-binding</keyword>
<feature type="binding site" evidence="6">
    <location>
        <begin position="251"/>
        <end position="257"/>
    </location>
    <ligand>
        <name>GTP</name>
        <dbReference type="ChEBI" id="CHEBI:37565"/>
    </ligand>
</feature>
<dbReference type="Pfam" id="PF01926">
    <property type="entry name" value="MMR_HSR1"/>
    <property type="match status" value="1"/>
</dbReference>
<protein>
    <recommendedName>
        <fullName evidence="6">tRNA modification GTPase MnmE</fullName>
        <ecNumber evidence="6">3.6.-.-</ecNumber>
    </recommendedName>
</protein>
<proteinExistence type="inferred from homology"/>
<dbReference type="Pfam" id="PF10396">
    <property type="entry name" value="TrmE_N"/>
    <property type="match status" value="1"/>
</dbReference>
<dbReference type="NCBIfam" id="TIGR00231">
    <property type="entry name" value="small_GTP"/>
    <property type="match status" value="1"/>
</dbReference>
<organism evidence="9 10">
    <name type="scientific">Staphylococcus americanisciuri</name>
    <dbReference type="NCBI Taxonomy" id="2973940"/>
    <lineage>
        <taxon>Bacteria</taxon>
        <taxon>Bacillati</taxon>
        <taxon>Bacillota</taxon>
        <taxon>Bacilli</taxon>
        <taxon>Bacillales</taxon>
        <taxon>Staphylococcaceae</taxon>
        <taxon>Staphylococcus</taxon>
    </lineage>
</organism>
<evidence type="ECO:0000256" key="5">
    <source>
        <dbReference type="ARBA" id="ARBA00023134"/>
    </source>
</evidence>
<dbReference type="InterPro" id="IPR006073">
    <property type="entry name" value="GTP-bd"/>
</dbReference>
<evidence type="ECO:0000256" key="1">
    <source>
        <dbReference type="ARBA" id="ARBA00011043"/>
    </source>
</evidence>
<feature type="binding site" evidence="6">
    <location>
        <position position="251"/>
    </location>
    <ligand>
        <name>K(+)</name>
        <dbReference type="ChEBI" id="CHEBI:29103"/>
    </ligand>
</feature>
<evidence type="ECO:0000256" key="2">
    <source>
        <dbReference type="ARBA" id="ARBA00022694"/>
    </source>
</evidence>
<feature type="binding site" evidence="6">
    <location>
        <position position="125"/>
    </location>
    <ligand>
        <name>(6S)-5-formyl-5,6,7,8-tetrahydrofolate</name>
        <dbReference type="ChEBI" id="CHEBI:57457"/>
    </ligand>
</feature>
<dbReference type="InterPro" id="IPR031168">
    <property type="entry name" value="G_TrmE"/>
</dbReference>
<dbReference type="PANTHER" id="PTHR42714">
    <property type="entry name" value="TRNA MODIFICATION GTPASE GTPBP3"/>
    <property type="match status" value="1"/>
</dbReference>